<reference evidence="3" key="1">
    <citation type="submission" date="2022-07" db="EMBL/GenBank/DDBJ databases">
        <title>Genome Sequence of Leucocoprinus birnbaumii.</title>
        <authorList>
            <person name="Buettner E."/>
        </authorList>
    </citation>
    <scope>NUCLEOTIDE SEQUENCE</scope>
    <source>
        <strain evidence="3">VT141</strain>
    </source>
</reference>
<keyword evidence="2" id="KW-0472">Membrane</keyword>
<feature type="coiled-coil region" evidence="1">
    <location>
        <begin position="276"/>
        <end position="306"/>
    </location>
</feature>
<dbReference type="Gene3D" id="1.20.1170.10">
    <property type="match status" value="1"/>
</dbReference>
<evidence type="ECO:0000256" key="1">
    <source>
        <dbReference type="SAM" id="Coils"/>
    </source>
</evidence>
<feature type="coiled-coil region" evidence="1">
    <location>
        <begin position="188"/>
        <end position="222"/>
    </location>
</feature>
<protein>
    <submittedName>
        <fullName evidence="3">Uncharacterized protein</fullName>
    </submittedName>
</protein>
<feature type="transmembrane region" description="Helical" evidence="2">
    <location>
        <begin position="249"/>
        <end position="271"/>
    </location>
</feature>
<keyword evidence="1" id="KW-0175">Coiled coil</keyword>
<keyword evidence="4" id="KW-1185">Reference proteome</keyword>
<keyword evidence="2" id="KW-1133">Transmembrane helix</keyword>
<proteinExistence type="predicted"/>
<comment type="caution">
    <text evidence="3">The sequence shown here is derived from an EMBL/GenBank/DDBJ whole genome shotgun (WGS) entry which is preliminary data.</text>
</comment>
<sequence>MSSPPAYDDVMQRLEELRKRGLTSEEKSKAYNAMSSKIISSQEEIAKGVRELADQAVKTDRTFETIQRGLATVDQNNYKDKNGKPIPKLQPTWVKYQKRYINLLWRSRYAATMTEAYLRGKYTVLLTVVLAGILENNSTHDDNVRDLTAFSRRHNPVKAKDQDDDFTKLKTDVVAFTEKFSEFAKDEGTRLSDAIKGLNEDIDNLKKELAELNKVVTQMSIAIGATVVAGAAGIIAGVTVLSASVVGEAVIIPVLLAAVAALITETAKLIVALKRKTEVDVEIAAKQAEINKLTAEQKTLADLQAKLELCADQGSEMFGRLANFSEIWSMCAQDAQGLIKSIGSIHTDKALQARIKLMSVAYKSVADALAVYATCIDTSDISPSDPAPAYES</sequence>
<evidence type="ECO:0000313" key="4">
    <source>
        <dbReference type="Proteomes" id="UP001213000"/>
    </source>
</evidence>
<organism evidence="3 4">
    <name type="scientific">Leucocoprinus birnbaumii</name>
    <dbReference type="NCBI Taxonomy" id="56174"/>
    <lineage>
        <taxon>Eukaryota</taxon>
        <taxon>Fungi</taxon>
        <taxon>Dikarya</taxon>
        <taxon>Basidiomycota</taxon>
        <taxon>Agaricomycotina</taxon>
        <taxon>Agaricomycetes</taxon>
        <taxon>Agaricomycetidae</taxon>
        <taxon>Agaricales</taxon>
        <taxon>Agaricineae</taxon>
        <taxon>Agaricaceae</taxon>
        <taxon>Leucocoprinus</taxon>
    </lineage>
</organism>
<dbReference type="AlphaFoldDB" id="A0AAD5VNJ8"/>
<name>A0AAD5VNJ8_9AGAR</name>
<evidence type="ECO:0000313" key="3">
    <source>
        <dbReference type="EMBL" id="KAJ3565133.1"/>
    </source>
</evidence>
<dbReference type="Proteomes" id="UP001213000">
    <property type="component" value="Unassembled WGS sequence"/>
</dbReference>
<dbReference type="EMBL" id="JANIEX010000597">
    <property type="protein sequence ID" value="KAJ3565133.1"/>
    <property type="molecule type" value="Genomic_DNA"/>
</dbReference>
<dbReference type="SUPFAM" id="SSF58100">
    <property type="entry name" value="Bacterial hemolysins"/>
    <property type="match status" value="1"/>
</dbReference>
<feature type="transmembrane region" description="Helical" evidence="2">
    <location>
        <begin position="221"/>
        <end position="243"/>
    </location>
</feature>
<keyword evidence="2" id="KW-0812">Transmembrane</keyword>
<accession>A0AAD5VNJ8</accession>
<gene>
    <name evidence="3" type="ORF">NP233_g7829</name>
</gene>
<evidence type="ECO:0000256" key="2">
    <source>
        <dbReference type="SAM" id="Phobius"/>
    </source>
</evidence>